<feature type="chain" id="PRO_5044309434" description="NodB homology domain-containing protein" evidence="3">
    <location>
        <begin position="42"/>
        <end position="603"/>
    </location>
</feature>
<reference evidence="5 6" key="1">
    <citation type="journal article" date="2019" name="Genome Biol. Evol.">
        <title>Day and night: Metabolic profiles and evolutionary relationships of six axenic non-marine cyanobacteria.</title>
        <authorList>
            <person name="Will S.E."/>
            <person name="Henke P."/>
            <person name="Boedeker C."/>
            <person name="Huang S."/>
            <person name="Brinkmann H."/>
            <person name="Rohde M."/>
            <person name="Jarek M."/>
            <person name="Friedl T."/>
            <person name="Seufert S."/>
            <person name="Schumacher M."/>
            <person name="Overmann J."/>
            <person name="Neumann-Schaal M."/>
            <person name="Petersen J."/>
        </authorList>
    </citation>
    <scope>NUCLEOTIDE SEQUENCE [LARGE SCALE GENOMIC DNA]</scope>
    <source>
        <strain evidence="5 6">SAG 39.79</strain>
    </source>
</reference>
<dbReference type="AlphaFoldDB" id="A0AB37UKH3"/>
<protein>
    <recommendedName>
        <fullName evidence="4">NodB homology domain-containing protein</fullName>
    </recommendedName>
</protein>
<dbReference type="PANTHER" id="PTHR34216:SF3">
    <property type="entry name" value="POLY-BETA-1,6-N-ACETYL-D-GLUCOSAMINE N-DEACETYLASE"/>
    <property type="match status" value="1"/>
</dbReference>
<sequence length="603" mass="66190">MLSTCFYRFFTAQYFSPVLSKLLLSVTLTFSVSLFATVAQAQEKQNNSSTPAPSLSHCPQASPYGTELTSLATQLLQTTNWTEDKTKLFEFLSLKLGPQLAAYFNSSPYPTINERAKLAKVPILMYHDILPKKQVFFDVTPQEFEQHLQFIKQQGFTPISYDQLVIHLRTGLPLPEKPIMLTFDDGYGGHYEYVYPLLKKYGYPAVFSIYTSGVGNNVGRSHVSWEQLKEMAADPLITVAAHSVTHPEDLRRLSDDKLQMEVTKSKQILENKLDIPIRYFTYPAGKYNQKVAAAVKKAGYLSALTMNDNDERFAGDSESLLAIGRFGQSNLARAIANPESSILSQTSGGMKIPKWGEEFDFSANVTVNKTTIDRTYLLLISGGRPMTIHAKSRYQVPEILADTAAVAGVDGGFFSLKVINSNIMIGPVLSQKASNFVPGNASENLRLAGRPLVLIGTQAVKYIPFDPSLHNTLEGIQAEMSDVTDAFVAAAWLVKDGQPRSRESFGNLFGFDAARRRAFWGINQAGQPTIGVAPRNVDAVRLGAVLAKAGLRDAVMLDSGDSSSLAYKGELLVPYTPRPVPHVVALLPPEGNEKASCLVVNAK</sequence>
<dbReference type="SUPFAM" id="SSF88713">
    <property type="entry name" value="Glycoside hydrolase/deacetylase"/>
    <property type="match status" value="1"/>
</dbReference>
<dbReference type="GO" id="GO:0005975">
    <property type="term" value="P:carbohydrate metabolic process"/>
    <property type="evidence" value="ECO:0007669"/>
    <property type="project" value="InterPro"/>
</dbReference>
<evidence type="ECO:0000259" key="4">
    <source>
        <dbReference type="PROSITE" id="PS51677"/>
    </source>
</evidence>
<dbReference type="EMBL" id="RSCK01000020">
    <property type="protein sequence ID" value="RUT11891.1"/>
    <property type="molecule type" value="Genomic_DNA"/>
</dbReference>
<dbReference type="PROSITE" id="PS51677">
    <property type="entry name" value="NODB"/>
    <property type="match status" value="1"/>
</dbReference>
<dbReference type="Pfam" id="PF01522">
    <property type="entry name" value="Polysacc_deac_1"/>
    <property type="match status" value="1"/>
</dbReference>
<keyword evidence="2 3" id="KW-0732">Signal</keyword>
<dbReference type="Gene3D" id="3.20.20.370">
    <property type="entry name" value="Glycoside hydrolase/deacetylase"/>
    <property type="match status" value="1"/>
</dbReference>
<keyword evidence="6" id="KW-1185">Reference proteome</keyword>
<dbReference type="GO" id="GO:0016810">
    <property type="term" value="F:hydrolase activity, acting on carbon-nitrogen (but not peptide) bonds"/>
    <property type="evidence" value="ECO:0007669"/>
    <property type="project" value="InterPro"/>
</dbReference>
<dbReference type="Proteomes" id="UP000282574">
    <property type="component" value="Unassembled WGS sequence"/>
</dbReference>
<gene>
    <name evidence="5" type="ORF">DSM107010_28970</name>
</gene>
<evidence type="ECO:0000313" key="6">
    <source>
        <dbReference type="Proteomes" id="UP000282574"/>
    </source>
</evidence>
<feature type="signal peptide" evidence="3">
    <location>
        <begin position="1"/>
        <end position="41"/>
    </location>
</feature>
<dbReference type="InterPro" id="IPR051398">
    <property type="entry name" value="Polysacch_Deacetylase"/>
</dbReference>
<dbReference type="InterPro" id="IPR002509">
    <property type="entry name" value="NODB_dom"/>
</dbReference>
<evidence type="ECO:0000256" key="1">
    <source>
        <dbReference type="ARBA" id="ARBA00004613"/>
    </source>
</evidence>
<evidence type="ECO:0000313" key="5">
    <source>
        <dbReference type="EMBL" id="RUT11891.1"/>
    </source>
</evidence>
<feature type="domain" description="NodB homology" evidence="4">
    <location>
        <begin position="177"/>
        <end position="412"/>
    </location>
</feature>
<accession>A0AB37UKH3</accession>
<evidence type="ECO:0000256" key="3">
    <source>
        <dbReference type="SAM" id="SignalP"/>
    </source>
</evidence>
<dbReference type="InterPro" id="IPR011330">
    <property type="entry name" value="Glyco_hydro/deAcase_b/a-brl"/>
</dbReference>
<organism evidence="5 6">
    <name type="scientific">Chroococcidiopsis cubana SAG 39.79</name>
    <dbReference type="NCBI Taxonomy" id="388085"/>
    <lineage>
        <taxon>Bacteria</taxon>
        <taxon>Bacillati</taxon>
        <taxon>Cyanobacteriota</taxon>
        <taxon>Cyanophyceae</taxon>
        <taxon>Chroococcidiopsidales</taxon>
        <taxon>Chroococcidiopsidaceae</taxon>
        <taxon>Chroococcidiopsis</taxon>
    </lineage>
</organism>
<dbReference type="InterPro" id="IPR018711">
    <property type="entry name" value="NAGPA"/>
</dbReference>
<comment type="subcellular location">
    <subcellularLocation>
        <location evidence="1">Secreted</location>
    </subcellularLocation>
</comment>
<dbReference type="Pfam" id="PF09992">
    <property type="entry name" value="NAGPA"/>
    <property type="match status" value="1"/>
</dbReference>
<dbReference type="RefSeq" id="WP_106170482.1">
    <property type="nucleotide sequence ID" value="NZ_JAVKZF010000002.1"/>
</dbReference>
<proteinExistence type="predicted"/>
<dbReference type="CDD" id="cd10918">
    <property type="entry name" value="CE4_NodB_like_5s_6s"/>
    <property type="match status" value="1"/>
</dbReference>
<name>A0AB37UKH3_9CYAN</name>
<dbReference type="PANTHER" id="PTHR34216">
    <property type="match status" value="1"/>
</dbReference>
<comment type="caution">
    <text evidence="5">The sequence shown here is derived from an EMBL/GenBank/DDBJ whole genome shotgun (WGS) entry which is preliminary data.</text>
</comment>
<dbReference type="GO" id="GO:0005576">
    <property type="term" value="C:extracellular region"/>
    <property type="evidence" value="ECO:0007669"/>
    <property type="project" value="UniProtKB-SubCell"/>
</dbReference>
<evidence type="ECO:0000256" key="2">
    <source>
        <dbReference type="ARBA" id="ARBA00022729"/>
    </source>
</evidence>